<dbReference type="Proteomes" id="UP000283734">
    <property type="component" value="Unassembled WGS sequence"/>
</dbReference>
<gene>
    <name evidence="1" type="ORF">D4A39_17220</name>
</gene>
<proteinExistence type="predicted"/>
<dbReference type="RefSeq" id="WP_119918602.1">
    <property type="nucleotide sequence ID" value="NZ_QYYA01000140.1"/>
</dbReference>
<evidence type="ECO:0000313" key="1">
    <source>
        <dbReference type="EMBL" id="RJG10799.1"/>
    </source>
</evidence>
<comment type="caution">
    <text evidence="1">The sequence shown here is derived from an EMBL/GenBank/DDBJ whole genome shotgun (WGS) entry which is preliminary data.</text>
</comment>
<dbReference type="Gene3D" id="3.40.50.2000">
    <property type="entry name" value="Glycogen Phosphorylase B"/>
    <property type="match status" value="1"/>
</dbReference>
<dbReference type="PANTHER" id="PTHR12526">
    <property type="entry name" value="GLYCOSYLTRANSFERASE"/>
    <property type="match status" value="1"/>
</dbReference>
<feature type="non-terminal residue" evidence="1">
    <location>
        <position position="141"/>
    </location>
</feature>
<reference evidence="1 2" key="1">
    <citation type="submission" date="2018-09" db="EMBL/GenBank/DDBJ databases">
        <title>Alcanivorax profundi sp. nov., isolated from 1000 m-depth seawater of the Mariana Trench.</title>
        <authorList>
            <person name="Liu J."/>
        </authorList>
    </citation>
    <scope>NUCLEOTIDE SEQUENCE [LARGE SCALE GENOMIC DNA]</scope>
    <source>
        <strain evidence="1 2">MTEO17</strain>
    </source>
</reference>
<dbReference type="SUPFAM" id="SSF53756">
    <property type="entry name" value="UDP-Glycosyltransferase/glycogen phosphorylase"/>
    <property type="match status" value="1"/>
</dbReference>
<dbReference type="GO" id="GO:0016757">
    <property type="term" value="F:glycosyltransferase activity"/>
    <property type="evidence" value="ECO:0007669"/>
    <property type="project" value="TreeGrafter"/>
</dbReference>
<sequence>QKPKNEIKRGKKFMVGYLGVIGQQEGIEYLLKAAKYIKELPGRNDVFWGIVGGGPDVEHMKKLSHDMGLDDIVEFTGRVPDQTLLDYLNTADVCVNSDEYNAMNDKSTMNKVLEYMALGKPLVQFDLTEGRYSAQEASLYA</sequence>
<dbReference type="Pfam" id="PF13692">
    <property type="entry name" value="Glyco_trans_1_4"/>
    <property type="match status" value="1"/>
</dbReference>
<dbReference type="PANTHER" id="PTHR12526:SF624">
    <property type="entry name" value="BLR6297 PROTEIN"/>
    <property type="match status" value="1"/>
</dbReference>
<dbReference type="AlphaFoldDB" id="A0A418XE63"/>
<keyword evidence="2" id="KW-1185">Reference proteome</keyword>
<dbReference type="OrthoDB" id="8756565at2"/>
<evidence type="ECO:0000313" key="2">
    <source>
        <dbReference type="Proteomes" id="UP000283734"/>
    </source>
</evidence>
<dbReference type="EMBL" id="QYYA01000140">
    <property type="protein sequence ID" value="RJG10799.1"/>
    <property type="molecule type" value="Genomic_DNA"/>
</dbReference>
<organism evidence="1 2">
    <name type="scientific">Alcanivorax profundi</name>
    <dbReference type="NCBI Taxonomy" id="2338368"/>
    <lineage>
        <taxon>Bacteria</taxon>
        <taxon>Pseudomonadati</taxon>
        <taxon>Pseudomonadota</taxon>
        <taxon>Gammaproteobacteria</taxon>
        <taxon>Oceanospirillales</taxon>
        <taxon>Alcanivoracaceae</taxon>
        <taxon>Alcanivorax</taxon>
    </lineage>
</organism>
<keyword evidence="1" id="KW-0808">Transferase</keyword>
<name>A0A418XE63_9GAMM</name>
<accession>A0A418XE63</accession>
<protein>
    <submittedName>
        <fullName evidence="1">Glycosyltransferase</fullName>
    </submittedName>
</protein>
<feature type="non-terminal residue" evidence="1">
    <location>
        <position position="1"/>
    </location>
</feature>